<keyword evidence="4" id="KW-0716">Sensory transduction</keyword>
<feature type="transmembrane region" description="Helical" evidence="10">
    <location>
        <begin position="101"/>
        <end position="120"/>
    </location>
</feature>
<dbReference type="Gene3D" id="1.20.1070.10">
    <property type="entry name" value="Rhodopsin 7-helix transmembrane proteins"/>
    <property type="match status" value="1"/>
</dbReference>
<feature type="domain" description="G-protein coupled receptors family 1 profile" evidence="11">
    <location>
        <begin position="41"/>
        <end position="290"/>
    </location>
</feature>
<gene>
    <name evidence="12" type="ORF">GDO81_026764</name>
</gene>
<dbReference type="InterPro" id="IPR017452">
    <property type="entry name" value="GPCR_Rhodpsn_7TM"/>
</dbReference>
<dbReference type="SUPFAM" id="SSF81321">
    <property type="entry name" value="Family A G protein-coupled receptor-like"/>
    <property type="match status" value="1"/>
</dbReference>
<evidence type="ECO:0000256" key="3">
    <source>
        <dbReference type="ARBA" id="ARBA00022692"/>
    </source>
</evidence>
<dbReference type="Pfam" id="PF13853">
    <property type="entry name" value="7tm_4"/>
    <property type="match status" value="1"/>
</dbReference>
<dbReference type="PRINTS" id="PR00237">
    <property type="entry name" value="GPCRRHODOPSN"/>
</dbReference>
<evidence type="ECO:0000313" key="13">
    <source>
        <dbReference type="Proteomes" id="UP000824782"/>
    </source>
</evidence>
<evidence type="ECO:0000256" key="9">
    <source>
        <dbReference type="ARBA" id="ARBA00023224"/>
    </source>
</evidence>
<feature type="transmembrane region" description="Helical" evidence="10">
    <location>
        <begin position="240"/>
        <end position="260"/>
    </location>
</feature>
<dbReference type="PRINTS" id="PR00245">
    <property type="entry name" value="OLFACTORYR"/>
</dbReference>
<evidence type="ECO:0000256" key="6">
    <source>
        <dbReference type="ARBA" id="ARBA00023040"/>
    </source>
</evidence>
<protein>
    <recommendedName>
        <fullName evidence="11">G-protein coupled receptors family 1 profile domain-containing protein</fullName>
    </recommendedName>
</protein>
<keyword evidence="2" id="KW-1003">Cell membrane</keyword>
<feature type="transmembrane region" description="Helical" evidence="10">
    <location>
        <begin position="272"/>
        <end position="292"/>
    </location>
</feature>
<dbReference type="FunFam" id="1.20.1070.10:FF:000008">
    <property type="entry name" value="Olfactory receptor"/>
    <property type="match status" value="1"/>
</dbReference>
<evidence type="ECO:0000313" key="12">
    <source>
        <dbReference type="EMBL" id="KAG8548077.1"/>
    </source>
</evidence>
<keyword evidence="6" id="KW-0297">G-protein coupled receptor</keyword>
<proteinExistence type="predicted"/>
<feature type="transmembrane region" description="Helical" evidence="10">
    <location>
        <begin position="197"/>
        <end position="219"/>
    </location>
</feature>
<name>A0AAV6ZFX8_ENGPU</name>
<evidence type="ECO:0000256" key="8">
    <source>
        <dbReference type="ARBA" id="ARBA00023170"/>
    </source>
</evidence>
<feature type="transmembrane region" description="Helical" evidence="10">
    <location>
        <begin position="60"/>
        <end position="81"/>
    </location>
</feature>
<dbReference type="InterPro" id="IPR000725">
    <property type="entry name" value="Olfact_rcpt"/>
</dbReference>
<dbReference type="AlphaFoldDB" id="A0AAV6ZFX8"/>
<evidence type="ECO:0000256" key="10">
    <source>
        <dbReference type="SAM" id="Phobius"/>
    </source>
</evidence>
<keyword evidence="4" id="KW-0552">Olfaction</keyword>
<keyword evidence="3 10" id="KW-0812">Transmembrane</keyword>
<keyword evidence="7 10" id="KW-0472">Membrane</keyword>
<evidence type="ECO:0000256" key="7">
    <source>
        <dbReference type="ARBA" id="ARBA00023136"/>
    </source>
</evidence>
<evidence type="ECO:0000256" key="4">
    <source>
        <dbReference type="ARBA" id="ARBA00022725"/>
    </source>
</evidence>
<dbReference type="InterPro" id="IPR000276">
    <property type="entry name" value="GPCR_Rhodpsn"/>
</dbReference>
<reference evidence="12" key="1">
    <citation type="thesis" date="2020" institute="ProQuest LLC" country="789 East Eisenhower Parkway, Ann Arbor, MI, USA">
        <title>Comparative Genomics and Chromosome Evolution.</title>
        <authorList>
            <person name="Mudd A.B."/>
        </authorList>
    </citation>
    <scope>NUCLEOTIDE SEQUENCE</scope>
    <source>
        <strain evidence="12">237g6f4</strain>
        <tissue evidence="12">Blood</tissue>
    </source>
</reference>
<dbReference type="InterPro" id="IPR050516">
    <property type="entry name" value="Olfactory_GPCR"/>
</dbReference>
<evidence type="ECO:0000259" key="11">
    <source>
        <dbReference type="PROSITE" id="PS50262"/>
    </source>
</evidence>
<dbReference type="PANTHER" id="PTHR26452">
    <property type="entry name" value="OLFACTORY RECEPTOR"/>
    <property type="match status" value="1"/>
</dbReference>
<comment type="subcellular location">
    <subcellularLocation>
        <location evidence="1">Cell membrane</location>
        <topology evidence="1">Multi-pass membrane protein</topology>
    </subcellularLocation>
</comment>
<keyword evidence="9" id="KW-0807">Transducer</keyword>
<dbReference type="GO" id="GO:0005886">
    <property type="term" value="C:plasma membrane"/>
    <property type="evidence" value="ECO:0007669"/>
    <property type="project" value="UniProtKB-SubCell"/>
</dbReference>
<dbReference type="CDD" id="cd13954">
    <property type="entry name" value="7tmA_OR"/>
    <property type="match status" value="1"/>
</dbReference>
<evidence type="ECO:0000256" key="5">
    <source>
        <dbReference type="ARBA" id="ARBA00022989"/>
    </source>
</evidence>
<comment type="caution">
    <text evidence="12">The sequence shown here is derived from an EMBL/GenBank/DDBJ whole genome shotgun (WGS) entry which is preliminary data.</text>
</comment>
<sequence>MNTCENSTILEFHMVAFSTSGNTVYIIFAGFLVMYLLAVVGNLLIASLIFATPQLHTPMYFLLCNLSIVDATYSSAIFPNLLSFTIGMDRKITFLGCITQLYFFIFCVDEEIFILTCMAYDRYVAVCSPLHYPMVMGKKMCIIMAAITLLLSSLNSLMFTLLTYSLSFCGPSEINHFFCEIRAIISLSNSDTSSMDMVLFIKDIFLVFFTFLFIIFSYLRIISSILKIRSSKGRFKTFSSCSSHLTSVILFYGPILFLYMKSVSEHSADQDKFTSLLYVVTVPVLNPFVYSLRNKEVLGAIRKVANVKWRRSW</sequence>
<keyword evidence="8" id="KW-0675">Receptor</keyword>
<evidence type="ECO:0000256" key="1">
    <source>
        <dbReference type="ARBA" id="ARBA00004651"/>
    </source>
</evidence>
<accession>A0AAV6ZFX8</accession>
<dbReference type="Proteomes" id="UP000824782">
    <property type="component" value="Unassembled WGS sequence"/>
</dbReference>
<keyword evidence="5 10" id="KW-1133">Transmembrane helix</keyword>
<dbReference type="GO" id="GO:0004984">
    <property type="term" value="F:olfactory receptor activity"/>
    <property type="evidence" value="ECO:0007669"/>
    <property type="project" value="InterPro"/>
</dbReference>
<dbReference type="PROSITE" id="PS50262">
    <property type="entry name" value="G_PROTEIN_RECEP_F1_2"/>
    <property type="match status" value="1"/>
</dbReference>
<organism evidence="12 13">
    <name type="scientific">Engystomops pustulosus</name>
    <name type="common">Tungara frog</name>
    <name type="synonym">Physalaemus pustulosus</name>
    <dbReference type="NCBI Taxonomy" id="76066"/>
    <lineage>
        <taxon>Eukaryota</taxon>
        <taxon>Metazoa</taxon>
        <taxon>Chordata</taxon>
        <taxon>Craniata</taxon>
        <taxon>Vertebrata</taxon>
        <taxon>Euteleostomi</taxon>
        <taxon>Amphibia</taxon>
        <taxon>Batrachia</taxon>
        <taxon>Anura</taxon>
        <taxon>Neobatrachia</taxon>
        <taxon>Hyloidea</taxon>
        <taxon>Leptodactylidae</taxon>
        <taxon>Leiuperinae</taxon>
        <taxon>Engystomops</taxon>
    </lineage>
</organism>
<dbReference type="GO" id="GO:0004930">
    <property type="term" value="F:G protein-coupled receptor activity"/>
    <property type="evidence" value="ECO:0007669"/>
    <property type="project" value="UniProtKB-KW"/>
</dbReference>
<feature type="transmembrane region" description="Helical" evidence="10">
    <location>
        <begin position="24"/>
        <end position="48"/>
    </location>
</feature>
<dbReference type="EMBL" id="WNYA01000532">
    <property type="protein sequence ID" value="KAG8548077.1"/>
    <property type="molecule type" value="Genomic_DNA"/>
</dbReference>
<keyword evidence="13" id="KW-1185">Reference proteome</keyword>
<evidence type="ECO:0000256" key="2">
    <source>
        <dbReference type="ARBA" id="ARBA00022475"/>
    </source>
</evidence>
<feature type="transmembrane region" description="Helical" evidence="10">
    <location>
        <begin position="141"/>
        <end position="162"/>
    </location>
</feature>